<reference evidence="2 3" key="1">
    <citation type="journal article" date="2013" name="PLoS ONE">
        <title>Predicting the Proteins of Angomonas deanei, Strigomonas culicis and Their Respective Endosymbionts Reveals New Aspects of the Trypanosomatidae Family.</title>
        <authorList>
            <person name="Motta M.C."/>
            <person name="Martins A.C."/>
            <person name="de Souza S.S."/>
            <person name="Catta-Preta C.M."/>
            <person name="Silva R."/>
            <person name="Klein C.C."/>
            <person name="de Almeida L.G."/>
            <person name="de Lima Cunha O."/>
            <person name="Ciapina L.P."/>
            <person name="Brocchi M."/>
            <person name="Colabardini A.C."/>
            <person name="de Araujo Lima B."/>
            <person name="Machado C.R."/>
            <person name="de Almeida Soares C.M."/>
            <person name="Probst C.M."/>
            <person name="de Menezes C.B."/>
            <person name="Thompson C.E."/>
            <person name="Bartholomeu D.C."/>
            <person name="Gradia D.F."/>
            <person name="Pavoni D.P."/>
            <person name="Grisard E.C."/>
            <person name="Fantinatti-Garboggini F."/>
            <person name="Marchini F.K."/>
            <person name="Rodrigues-Luiz G.F."/>
            <person name="Wagner G."/>
            <person name="Goldman G.H."/>
            <person name="Fietto J.L."/>
            <person name="Elias M.C."/>
            <person name="Goldman M.H."/>
            <person name="Sagot M.F."/>
            <person name="Pereira M."/>
            <person name="Stoco P.H."/>
            <person name="de Mendonca-Neto R.P."/>
            <person name="Teixeira S.M."/>
            <person name="Maciel T.E."/>
            <person name="de Oliveira Mendes T.A."/>
            <person name="Urmenyi T.P."/>
            <person name="de Souza W."/>
            <person name="Schenkman S."/>
            <person name="de Vasconcelos A.T."/>
        </authorList>
    </citation>
    <scope>NUCLEOTIDE SEQUENCE [LARGE SCALE GENOMIC DNA]</scope>
</reference>
<gene>
    <name evidence="2" type="ORF">STCU_11665</name>
</gene>
<dbReference type="Proteomes" id="UP000015354">
    <property type="component" value="Unassembled WGS sequence"/>
</dbReference>
<feature type="region of interest" description="Disordered" evidence="1">
    <location>
        <begin position="823"/>
        <end position="843"/>
    </location>
</feature>
<dbReference type="AlphaFoldDB" id="S9THW0"/>
<name>S9THW0_9TRYP</name>
<dbReference type="EMBL" id="ATMH01011650">
    <property type="protein sequence ID" value="EPY15928.1"/>
    <property type="molecule type" value="Genomic_DNA"/>
</dbReference>
<comment type="caution">
    <text evidence="2">The sequence shown here is derived from an EMBL/GenBank/DDBJ whole genome shotgun (WGS) entry which is preliminary data.</text>
</comment>
<evidence type="ECO:0000313" key="3">
    <source>
        <dbReference type="Proteomes" id="UP000015354"/>
    </source>
</evidence>
<sequence>MAEQRVEFPFEDDYASADERAAIHCKRQAPTLSFDILLILLRMLVSYKPAVRNSYAGAAVPRDEWHALDHQLFRFGNLLHLYCYRCHVVLRPRRRCDALSVMHIVRITYEGSAEQGEVQQTRFQKLCQRFHIANLHGRRAQGQHMELSRLWGNEEHAKSNTDVFMKRMATQFEPFMKSKEEVHPGTGLSDTVVLYFQKLCLYLHFLVLLSELNVHYTVMHEQRRSMQQKQQQTGNPQAVAVDELQDITDVYCLSALTVARHRRQYEQPTASTAAATGVGAGGVNPNHVLFELALKRHTDPEQVALYSLDTIHLHVMNVFYLLFRHHDALSRTFVDLNIQGQLQQQKKRSSSTGAVEGQVTDARYRFLEDVGQMVILTCQKVLQSYLTRQTFFPTWPLFDLSNPADANPNTQNQLYSVKRVKNTLLLMLFAHVYSHHGLSFDFLEAKQSVNERYLLEYTLLEKERRPLLFMQSPFLFLCLTPDLIVSVLVPFCYEMLQNSHLAQPLAHQRQASSALRFSFQERQKAANVVLSALSSLLLPHILQRADAVGSMGGRSSRHRVLLVRATTEVAFLLIDSSAAADGKRRGAERLRRQTPPSHLPVTNTTLNMLCESLCHALTHQTAYRQLLYPPLRTASPAGHAPVPTAAASAAAAATLSNEALALFVAAVTKRQIQMTRRTWTGVLRAVFAARPHLFGEPPLSNRRGTLAIAGAAASSLLLPAAAARPEAATAVEPPAATDDIDIFDPAEEGARLQGEIDLLQSHAQTLAHLRLTERQLLMLVLFVQQQQQLTAFERKKAQQIIESAQDARRDRMTLYLSNLLEATPPPAEADADPASGVSLSAKKRRDADGAAPLDAALHFNEGEEDHYYLLLFHLRYALNKMVHAGLRQLAAGYAASYVNYTAPQKNTNNGSSPAVLADMLEAVALLETQQQGGHAHKTNAMTKGTYRIVARAATTMANAMGYDNNAEPLHLPPRIPTPTAGADSLFAPPLDEQNAGHPSKEVAAALLRVEQQAARDAAAHSALHRIGGPAARSHQQDARTLVLTKNERREVRDILRRIKRASLVKKT</sequence>
<accession>S9THW0</accession>
<evidence type="ECO:0000313" key="2">
    <source>
        <dbReference type="EMBL" id="EPY15928.1"/>
    </source>
</evidence>
<keyword evidence="3" id="KW-1185">Reference proteome</keyword>
<protein>
    <submittedName>
        <fullName evidence="2">Uncharacterized protein</fullName>
    </submittedName>
</protein>
<evidence type="ECO:0000256" key="1">
    <source>
        <dbReference type="SAM" id="MobiDB-lite"/>
    </source>
</evidence>
<organism evidence="2 3">
    <name type="scientific">Strigomonas culicis</name>
    <dbReference type="NCBI Taxonomy" id="28005"/>
    <lineage>
        <taxon>Eukaryota</taxon>
        <taxon>Discoba</taxon>
        <taxon>Euglenozoa</taxon>
        <taxon>Kinetoplastea</taxon>
        <taxon>Metakinetoplastina</taxon>
        <taxon>Trypanosomatida</taxon>
        <taxon>Trypanosomatidae</taxon>
        <taxon>Strigomonadinae</taxon>
        <taxon>Strigomonas</taxon>
    </lineage>
</organism>
<proteinExistence type="predicted"/>